<dbReference type="PANTHER" id="PTHR11941">
    <property type="entry name" value="ENOYL-COA HYDRATASE-RELATED"/>
    <property type="match status" value="1"/>
</dbReference>
<accession>A0ABP8HGK1</accession>
<dbReference type="Pfam" id="PF00378">
    <property type="entry name" value="ECH_1"/>
    <property type="match status" value="1"/>
</dbReference>
<evidence type="ECO:0000313" key="4">
    <source>
        <dbReference type="Proteomes" id="UP001501671"/>
    </source>
</evidence>
<protein>
    <submittedName>
        <fullName evidence="3">Enoyl-CoA hydratase-related protein</fullName>
    </submittedName>
</protein>
<dbReference type="PANTHER" id="PTHR11941:SF54">
    <property type="entry name" value="ENOYL-COA HYDRATASE, MITOCHONDRIAL"/>
    <property type="match status" value="1"/>
</dbReference>
<sequence length="259" mass="27671">MSHTTILVATDGASRIITFNRPGQRNAVSHLMMREVTDALIEAQADADIRCVILTGGPEFFSAGRDLKEAARSSGEEREQAKAALRRMTDTMETLKLPVVAAIEGHCLTGGLELALCCDLRVAGSGATFGITSARLGTIPGFGGTQRLPRVVGMARALEILFSAEPIDVEEAWRIGLINRKAAKGQALAEALRMVSAYADRAPLSLATLKQAVRMGTGLPLADALDLEQKLGATLINTADRAEGLAAFMEKRKPRFQGR</sequence>
<comment type="similarity">
    <text evidence="1">Belongs to the enoyl-CoA hydratase/isomerase family.</text>
</comment>
<dbReference type="EMBL" id="BAABFO010000021">
    <property type="protein sequence ID" value="GAA4339004.1"/>
    <property type="molecule type" value="Genomic_DNA"/>
</dbReference>
<evidence type="ECO:0000256" key="1">
    <source>
        <dbReference type="ARBA" id="ARBA00005254"/>
    </source>
</evidence>
<keyword evidence="4" id="KW-1185">Reference proteome</keyword>
<dbReference type="InterPro" id="IPR029045">
    <property type="entry name" value="ClpP/crotonase-like_dom_sf"/>
</dbReference>
<name>A0ABP8HGK1_9BURK</name>
<dbReference type="CDD" id="cd06558">
    <property type="entry name" value="crotonase-like"/>
    <property type="match status" value="1"/>
</dbReference>
<dbReference type="Gene3D" id="3.90.226.10">
    <property type="entry name" value="2-enoyl-CoA Hydratase, Chain A, domain 1"/>
    <property type="match status" value="1"/>
</dbReference>
<evidence type="ECO:0000313" key="3">
    <source>
        <dbReference type="EMBL" id="GAA4339004.1"/>
    </source>
</evidence>
<evidence type="ECO:0000256" key="2">
    <source>
        <dbReference type="ARBA" id="ARBA00023239"/>
    </source>
</evidence>
<keyword evidence="2" id="KW-0456">Lyase</keyword>
<dbReference type="Proteomes" id="UP001501671">
    <property type="component" value="Unassembled WGS sequence"/>
</dbReference>
<dbReference type="RefSeq" id="WP_345251330.1">
    <property type="nucleotide sequence ID" value="NZ_BAABFO010000021.1"/>
</dbReference>
<dbReference type="InterPro" id="IPR014748">
    <property type="entry name" value="Enoyl-CoA_hydra_C"/>
</dbReference>
<gene>
    <name evidence="3" type="ORF">GCM10023144_36680</name>
</gene>
<dbReference type="Gene3D" id="1.10.12.10">
    <property type="entry name" value="Lyase 2-enoyl-coa Hydratase, Chain A, domain 2"/>
    <property type="match status" value="1"/>
</dbReference>
<dbReference type="InterPro" id="IPR001753">
    <property type="entry name" value="Enoyl-CoA_hydra/iso"/>
</dbReference>
<organism evidence="3 4">
    <name type="scientific">Pigmentiphaga soli</name>
    <dbReference type="NCBI Taxonomy" id="1007095"/>
    <lineage>
        <taxon>Bacteria</taxon>
        <taxon>Pseudomonadati</taxon>
        <taxon>Pseudomonadota</taxon>
        <taxon>Betaproteobacteria</taxon>
        <taxon>Burkholderiales</taxon>
        <taxon>Alcaligenaceae</taxon>
        <taxon>Pigmentiphaga</taxon>
    </lineage>
</organism>
<reference evidence="4" key="1">
    <citation type="journal article" date="2019" name="Int. J. Syst. Evol. Microbiol.">
        <title>The Global Catalogue of Microorganisms (GCM) 10K type strain sequencing project: providing services to taxonomists for standard genome sequencing and annotation.</title>
        <authorList>
            <consortium name="The Broad Institute Genomics Platform"/>
            <consortium name="The Broad Institute Genome Sequencing Center for Infectious Disease"/>
            <person name="Wu L."/>
            <person name="Ma J."/>
        </authorList>
    </citation>
    <scope>NUCLEOTIDE SEQUENCE [LARGE SCALE GENOMIC DNA]</scope>
    <source>
        <strain evidence="4">JCM 17666</strain>
    </source>
</reference>
<proteinExistence type="inferred from homology"/>
<comment type="caution">
    <text evidence="3">The sequence shown here is derived from an EMBL/GenBank/DDBJ whole genome shotgun (WGS) entry which is preliminary data.</text>
</comment>
<dbReference type="SUPFAM" id="SSF52096">
    <property type="entry name" value="ClpP/crotonase"/>
    <property type="match status" value="1"/>
</dbReference>